<dbReference type="Pfam" id="PF17280">
    <property type="entry name" value="DUF5345"/>
    <property type="match status" value="1"/>
</dbReference>
<reference evidence="3" key="1">
    <citation type="submission" date="2018-12" db="EMBL/GenBank/DDBJ databases">
        <title>Bacillus chawlae sp. nov., Bacillus glennii sp. nov., and Bacillus saganii sp. nov. Isolated from the Vehicle Assembly Building at Kennedy Space Center where the Viking Spacecraft were Assembled.</title>
        <authorList>
            <person name="Seuylemezian A."/>
            <person name="Vaishampayan P."/>
        </authorList>
    </citation>
    <scope>NUCLEOTIDE SEQUENCE [LARGE SCALE GENOMIC DNA]</scope>
    <source>
        <strain evidence="3">DSM 13966</strain>
    </source>
</reference>
<dbReference type="RefSeq" id="WP_125478118.1">
    <property type="nucleotide sequence ID" value="NZ_RSFW01000002.1"/>
</dbReference>
<dbReference type="InterPro" id="IPR035238">
    <property type="entry name" value="DUF5345"/>
</dbReference>
<evidence type="ECO:0000256" key="1">
    <source>
        <dbReference type="SAM" id="Phobius"/>
    </source>
</evidence>
<keyword evidence="1" id="KW-1133">Transmembrane helix</keyword>
<dbReference type="AlphaFoldDB" id="A0A3R9F3T7"/>
<sequence>MKNQGNLPSDEQLDKEFLETISALDDGLKKLDSLDVNTPDEHWFERTVLEQQEQLRRKHSRELGWFLISALFILSIVLFTLLELPQLFYLLQAAAVVVTVVYSYKGVQKQVDSQ</sequence>
<proteinExistence type="predicted"/>
<keyword evidence="1" id="KW-0812">Transmembrane</keyword>
<protein>
    <recommendedName>
        <fullName evidence="4">YxlC family protein</fullName>
    </recommendedName>
</protein>
<evidence type="ECO:0008006" key="4">
    <source>
        <dbReference type="Google" id="ProtNLM"/>
    </source>
</evidence>
<evidence type="ECO:0000313" key="3">
    <source>
        <dbReference type="Proteomes" id="UP000279911"/>
    </source>
</evidence>
<gene>
    <name evidence="2" type="ORF">EJA10_00930</name>
</gene>
<feature type="transmembrane region" description="Helical" evidence="1">
    <location>
        <begin position="87"/>
        <end position="104"/>
    </location>
</feature>
<comment type="caution">
    <text evidence="2">The sequence shown here is derived from an EMBL/GenBank/DDBJ whole genome shotgun (WGS) entry which is preliminary data.</text>
</comment>
<dbReference type="EMBL" id="RSFW01000002">
    <property type="protein sequence ID" value="RSD29247.1"/>
    <property type="molecule type" value="Genomic_DNA"/>
</dbReference>
<keyword evidence="1" id="KW-0472">Membrane</keyword>
<accession>A0A3R9F3T7</accession>
<dbReference type="Proteomes" id="UP000279911">
    <property type="component" value="Unassembled WGS sequence"/>
</dbReference>
<dbReference type="OrthoDB" id="2939233at2"/>
<feature type="transmembrane region" description="Helical" evidence="1">
    <location>
        <begin position="63"/>
        <end position="81"/>
    </location>
</feature>
<evidence type="ECO:0000313" key="2">
    <source>
        <dbReference type="EMBL" id="RSD29247.1"/>
    </source>
</evidence>
<name>A0A3R9F3T7_9BACI</name>
<organism evidence="2 3">
    <name type="scientific">Mesobacillus subterraneus</name>
    <dbReference type="NCBI Taxonomy" id="285983"/>
    <lineage>
        <taxon>Bacteria</taxon>
        <taxon>Bacillati</taxon>
        <taxon>Bacillota</taxon>
        <taxon>Bacilli</taxon>
        <taxon>Bacillales</taxon>
        <taxon>Bacillaceae</taxon>
        <taxon>Mesobacillus</taxon>
    </lineage>
</organism>